<evidence type="ECO:0000313" key="4">
    <source>
        <dbReference type="Proteomes" id="UP000006854"/>
    </source>
</evidence>
<dbReference type="eggNOG" id="ENOG5031AYI">
    <property type="taxonomic scope" value="Bacteria"/>
</dbReference>
<dbReference type="Proteomes" id="UP000006854">
    <property type="component" value="Chromosome"/>
</dbReference>
<dbReference type="Pfam" id="PF03771">
    <property type="entry name" value="SPDY"/>
    <property type="match status" value="2"/>
</dbReference>
<dbReference type="PATRIC" id="fig|953739.5.peg.831"/>
<dbReference type="HOGENOM" id="CLU_084482_0_0_11"/>
<feature type="region of interest" description="Disordered" evidence="1">
    <location>
        <begin position="246"/>
        <end position="272"/>
    </location>
</feature>
<evidence type="ECO:0000259" key="2">
    <source>
        <dbReference type="Pfam" id="PF03771"/>
    </source>
</evidence>
<feature type="domain" description="DUF317" evidence="2">
    <location>
        <begin position="60"/>
        <end position="115"/>
    </location>
</feature>
<dbReference type="RefSeq" id="WP_015036786.1">
    <property type="nucleotide sequence ID" value="NC_018750.1"/>
</dbReference>
<dbReference type="EMBL" id="FR845719">
    <property type="protein sequence ID" value="CCA58891.1"/>
    <property type="molecule type" value="Genomic_DNA"/>
</dbReference>
<dbReference type="OrthoDB" id="4258142at2"/>
<keyword evidence="4" id="KW-1185">Reference proteome</keyword>
<dbReference type="AlphaFoldDB" id="F2R882"/>
<name>F2R882_STRVP</name>
<dbReference type="STRING" id="953739.SVEN_5605"/>
<evidence type="ECO:0000313" key="3">
    <source>
        <dbReference type="EMBL" id="CCA58891.1"/>
    </source>
</evidence>
<protein>
    <recommendedName>
        <fullName evidence="2">DUF317 domain-containing protein</fullName>
    </recommendedName>
</protein>
<accession>F2R882</accession>
<dbReference type="GeneID" id="51866164"/>
<dbReference type="KEGG" id="sve:SVEN_5605"/>
<sequence>MIDSRQLDAFNDDYLSKLGSPVSPRYLAGPGDPRHITHALYAAGWTVHSDPLHPVIRMKSPDREHELVFKPSPHHFHGWWKVHSTLGDNWYASFSGDAPVEIIAGLTDALVRPTPDSASDDLASILAEQGWKHTADGDGGHKIVSPDRTTVAERRVSPSMGLCGWEVEVARNWGPYGPEGFLWRVALDSRAPGHVLNAMATALCDPAPVLRPRFEIDESPHLHVGREVGIGTRIVTAHRNRLAQASGYRPAPPTITTPTGPISPAAAPARRR</sequence>
<proteinExistence type="predicted"/>
<feature type="compositionally biased region" description="Low complexity" evidence="1">
    <location>
        <begin position="256"/>
        <end position="272"/>
    </location>
</feature>
<dbReference type="InterPro" id="IPR005523">
    <property type="entry name" value="DUF317_SPDY"/>
</dbReference>
<evidence type="ECO:0000256" key="1">
    <source>
        <dbReference type="SAM" id="MobiDB-lite"/>
    </source>
</evidence>
<feature type="domain" description="DUF317" evidence="2">
    <location>
        <begin position="145"/>
        <end position="209"/>
    </location>
</feature>
<organism evidence="3 4">
    <name type="scientific">Streptomyces venezuelae (strain ATCC 10712 / CBS 650.69 / DSM 40230 / JCM 4526 / NBRC 13096 / PD 04745)</name>
    <dbReference type="NCBI Taxonomy" id="953739"/>
    <lineage>
        <taxon>Bacteria</taxon>
        <taxon>Bacillati</taxon>
        <taxon>Actinomycetota</taxon>
        <taxon>Actinomycetes</taxon>
        <taxon>Kitasatosporales</taxon>
        <taxon>Streptomycetaceae</taxon>
        <taxon>Streptomyces</taxon>
    </lineage>
</organism>
<gene>
    <name evidence="3" type="ordered locus">SVEN_5605</name>
</gene>
<reference evidence="3 4" key="1">
    <citation type="journal article" date="2011" name="BMC Genomics">
        <title>Genome-wide analysis of the role of GlnR in Streptomyces venezuelae provides new insights into global nitrogen regulation in actinomycetes.</title>
        <authorList>
            <person name="Pullan S.T."/>
            <person name="Bibb M.J."/>
            <person name="Merrick M."/>
        </authorList>
    </citation>
    <scope>NUCLEOTIDE SEQUENCE [LARGE SCALE GENOMIC DNA]</scope>
    <source>
        <strain evidence="3">ATCC 10712</strain>
    </source>
</reference>